<reference evidence="2 3" key="1">
    <citation type="journal article" date="2015" name="Plant Cell">
        <title>Oil accumulation by the oleaginous diatom Fistulifera solaris as revealed by the genome and transcriptome.</title>
        <authorList>
            <person name="Tanaka T."/>
            <person name="Maeda Y."/>
            <person name="Veluchamy A."/>
            <person name="Tanaka M."/>
            <person name="Abida H."/>
            <person name="Marechal E."/>
            <person name="Bowler C."/>
            <person name="Muto M."/>
            <person name="Sunaga Y."/>
            <person name="Tanaka M."/>
            <person name="Yoshino T."/>
            <person name="Taniguchi T."/>
            <person name="Fukuda Y."/>
            <person name="Nemoto M."/>
            <person name="Matsumoto M."/>
            <person name="Wong P.S."/>
            <person name="Aburatani S."/>
            <person name="Fujibuchi W."/>
        </authorList>
    </citation>
    <scope>NUCLEOTIDE SEQUENCE [LARGE SCALE GENOMIC DNA]</scope>
    <source>
        <strain evidence="2 3">JPCC DA0580</strain>
    </source>
</reference>
<proteinExistence type="predicted"/>
<feature type="region of interest" description="Disordered" evidence="1">
    <location>
        <begin position="47"/>
        <end position="67"/>
    </location>
</feature>
<keyword evidence="3" id="KW-1185">Reference proteome</keyword>
<dbReference type="AlphaFoldDB" id="A0A1Z5JRK1"/>
<evidence type="ECO:0000313" key="2">
    <source>
        <dbReference type="EMBL" id="GAX16482.1"/>
    </source>
</evidence>
<feature type="compositionally biased region" description="Low complexity" evidence="1">
    <location>
        <begin position="57"/>
        <end position="67"/>
    </location>
</feature>
<gene>
    <name evidence="2" type="ORF">FisN_19Lh062</name>
</gene>
<name>A0A1Z5JRK1_FISSO</name>
<dbReference type="InParanoid" id="A0A1Z5JRK1"/>
<comment type="caution">
    <text evidence="2">The sequence shown here is derived from an EMBL/GenBank/DDBJ whole genome shotgun (WGS) entry which is preliminary data.</text>
</comment>
<organism evidence="2 3">
    <name type="scientific">Fistulifera solaris</name>
    <name type="common">Oleaginous diatom</name>
    <dbReference type="NCBI Taxonomy" id="1519565"/>
    <lineage>
        <taxon>Eukaryota</taxon>
        <taxon>Sar</taxon>
        <taxon>Stramenopiles</taxon>
        <taxon>Ochrophyta</taxon>
        <taxon>Bacillariophyta</taxon>
        <taxon>Bacillariophyceae</taxon>
        <taxon>Bacillariophycidae</taxon>
        <taxon>Naviculales</taxon>
        <taxon>Naviculaceae</taxon>
        <taxon>Fistulifera</taxon>
    </lineage>
</organism>
<feature type="region of interest" description="Disordered" evidence="1">
    <location>
        <begin position="96"/>
        <end position="118"/>
    </location>
</feature>
<protein>
    <submittedName>
        <fullName evidence="2">Uncharacterized protein</fullName>
    </submittedName>
</protein>
<dbReference type="EMBL" id="BDSP01000106">
    <property type="protein sequence ID" value="GAX16482.1"/>
    <property type="molecule type" value="Genomic_DNA"/>
</dbReference>
<evidence type="ECO:0000313" key="3">
    <source>
        <dbReference type="Proteomes" id="UP000198406"/>
    </source>
</evidence>
<evidence type="ECO:0000256" key="1">
    <source>
        <dbReference type="SAM" id="MobiDB-lite"/>
    </source>
</evidence>
<accession>A0A1Z5JRK1</accession>
<dbReference type="Proteomes" id="UP000198406">
    <property type="component" value="Unassembled WGS sequence"/>
</dbReference>
<sequence>MPAIVDTSLTKVMLLSKDMANSPETTGLNNHKVEGKDRNMSQGCVTERENHEKCPQSHSDLVSHESSSSIANAVEVQKETTNEEPALKRQRLEVETVTEPATARAAETSSNENLQRDNPTLDAQQALLRQLLGNGNQAPSAQDLANAEIAANLRTIMMQQQLLLSGGYFPPQFGAAPPFPSNGTLNALARLASLSGFGYPPAAMVNPLAQLQLLQQMTSQLTENSGSSAAAAGILGSLAAPSVPALTPQVTGRPAVPLAIEADQRTLSEFQRLVRKHIELFEAKQEDVESNAQGRNRPIVLGQVGIRCCHCAHLPPKLRCRGSTYYPTTLQGLYQAAQNMATGHLCKRCNHIPSDLREELVRLKECKSSAGGGKTYWGDGVRSLGVFEAPTGLRFLPLP</sequence>
<feature type="compositionally biased region" description="Polar residues" evidence="1">
    <location>
        <begin position="107"/>
        <end position="118"/>
    </location>
</feature>